<reference evidence="2" key="1">
    <citation type="submission" date="2022-03" db="EMBL/GenBank/DDBJ databases">
        <authorList>
            <person name="Sayadi A."/>
        </authorList>
    </citation>
    <scope>NUCLEOTIDE SEQUENCE</scope>
</reference>
<feature type="domain" description="O-acyltransferase WSD1 C-terminal" evidence="1">
    <location>
        <begin position="34"/>
        <end position="175"/>
    </location>
</feature>
<dbReference type="AlphaFoldDB" id="A0A9P0K5U0"/>
<dbReference type="Pfam" id="PF06974">
    <property type="entry name" value="WS_DGAT_C"/>
    <property type="match status" value="1"/>
</dbReference>
<proteinExistence type="predicted"/>
<comment type="caution">
    <text evidence="2">The sequence shown here is derived from an EMBL/GenBank/DDBJ whole genome shotgun (WGS) entry which is preliminary data.</text>
</comment>
<evidence type="ECO:0000313" key="2">
    <source>
        <dbReference type="EMBL" id="CAH1968234.1"/>
    </source>
</evidence>
<dbReference type="InterPro" id="IPR009721">
    <property type="entry name" value="O-acyltransferase_WSD1_C"/>
</dbReference>
<organism evidence="2 3">
    <name type="scientific">Acanthoscelides obtectus</name>
    <name type="common">Bean weevil</name>
    <name type="synonym">Bruchus obtectus</name>
    <dbReference type="NCBI Taxonomy" id="200917"/>
    <lineage>
        <taxon>Eukaryota</taxon>
        <taxon>Metazoa</taxon>
        <taxon>Ecdysozoa</taxon>
        <taxon>Arthropoda</taxon>
        <taxon>Hexapoda</taxon>
        <taxon>Insecta</taxon>
        <taxon>Pterygota</taxon>
        <taxon>Neoptera</taxon>
        <taxon>Endopterygota</taxon>
        <taxon>Coleoptera</taxon>
        <taxon>Polyphaga</taxon>
        <taxon>Cucujiformia</taxon>
        <taxon>Chrysomeloidea</taxon>
        <taxon>Chrysomelidae</taxon>
        <taxon>Bruchinae</taxon>
        <taxon>Bruchini</taxon>
        <taxon>Acanthoscelides</taxon>
    </lineage>
</organism>
<dbReference type="EMBL" id="CAKOFQ010006751">
    <property type="protein sequence ID" value="CAH1968234.1"/>
    <property type="molecule type" value="Genomic_DNA"/>
</dbReference>
<evidence type="ECO:0000259" key="1">
    <source>
        <dbReference type="Pfam" id="PF06974"/>
    </source>
</evidence>
<evidence type="ECO:0000313" key="3">
    <source>
        <dbReference type="Proteomes" id="UP001152888"/>
    </source>
</evidence>
<keyword evidence="3" id="KW-1185">Reference proteome</keyword>
<dbReference type="OrthoDB" id="619536at2759"/>
<gene>
    <name evidence="2" type="ORF">ACAOBT_LOCUS7735</name>
</gene>
<protein>
    <recommendedName>
        <fullName evidence="1">O-acyltransferase WSD1 C-terminal domain-containing protein</fullName>
    </recommendedName>
</protein>
<sequence>MLSKNSKEVPSSVPVSMPIPMTVPKIEEKIITKNSLSAALLSLPLLSSKTTVRNQLAAVVEEIRGAISQPDVVVRYIMANDFIGYLPKNLIQNFFTTGAVSTFTFSNLPGVPATTTFQHVLRDIIFITPNFGKCGLGFSMITYRDTLSFGLIVDKTLIPQKQAAQDLLDDVLEEIRMMYDQFKRNM</sequence>
<dbReference type="Proteomes" id="UP001152888">
    <property type="component" value="Unassembled WGS sequence"/>
</dbReference>
<accession>A0A9P0K5U0</accession>
<name>A0A9P0K5U0_ACAOB</name>